<gene>
    <name evidence="1" type="ORF">GGQ22_19545</name>
</gene>
<dbReference type="PANTHER" id="PTHR23026">
    <property type="entry name" value="NADPH NITROREDUCTASE"/>
    <property type="match status" value="1"/>
</dbReference>
<sequence length="358" mass="38960">MPSHATRTELAALVGLACRAPSVHNTQPWLWRVEAGATRDTGTVELYADPARRLPAADPTGRNLLLSCGAALHHLRVGAAAHGWRAEVERIPDPSRPDLLASVSLVRDEVAPSAARDLSAIAARVTDRRRFTSWPVPDARLEHLAQIGSLEGAEVVPLLDLTRRHRIDLLFARARVQQAGDLRLREEQRLWIHHSLRDGIPAAAVPAGAGSRFDDALLPDPSADPADTSYDVSCNASCNAAYDTGLDDPFLTEPAVDRSAVATSDGMLIVSTPDDGPLDQLRAGEALSALWLRATTDRLSVVPLSQVIEVEETREALRHQVLDGTTHPQLVVRLGWQEIARSTLPRTPRRDLDDVLLH</sequence>
<dbReference type="RefSeq" id="WP_154617102.1">
    <property type="nucleotide sequence ID" value="NZ_CP053660.1"/>
</dbReference>
<organism evidence="1 2">
    <name type="scientific">Nocardioides marmotae</name>
    <dbReference type="NCBI Taxonomy" id="2663857"/>
    <lineage>
        <taxon>Bacteria</taxon>
        <taxon>Bacillati</taxon>
        <taxon>Actinomycetota</taxon>
        <taxon>Actinomycetes</taxon>
        <taxon>Propionibacteriales</taxon>
        <taxon>Nocardioidaceae</taxon>
        <taxon>Nocardioides</taxon>
    </lineage>
</organism>
<dbReference type="GO" id="GO:0016491">
    <property type="term" value="F:oxidoreductase activity"/>
    <property type="evidence" value="ECO:0007669"/>
    <property type="project" value="InterPro"/>
</dbReference>
<dbReference type="NCBIfam" id="NF047509">
    <property type="entry name" value="Rv3131_FMN_oxido"/>
    <property type="match status" value="1"/>
</dbReference>
<dbReference type="InterPro" id="IPR000415">
    <property type="entry name" value="Nitroreductase-like"/>
</dbReference>
<dbReference type="Gene3D" id="3.40.109.10">
    <property type="entry name" value="NADH Oxidase"/>
    <property type="match status" value="1"/>
</dbReference>
<reference evidence="1 2" key="1">
    <citation type="submission" date="2019-10" db="EMBL/GenBank/DDBJ databases">
        <title>Nocardioides novel species isolated from the excrement of Marmot.</title>
        <authorList>
            <person name="Zhang G."/>
        </authorList>
    </citation>
    <scope>NUCLEOTIDE SEQUENCE [LARGE SCALE GENOMIC DNA]</scope>
    <source>
        <strain evidence="2">zg-579</strain>
    </source>
</reference>
<dbReference type="InterPro" id="IPR050627">
    <property type="entry name" value="Nitroreductase/BluB"/>
</dbReference>
<comment type="caution">
    <text evidence="1">The sequence shown here is derived from an EMBL/GenBank/DDBJ whole genome shotgun (WGS) entry which is preliminary data.</text>
</comment>
<proteinExistence type="predicted"/>
<dbReference type="AlphaFoldDB" id="A0A6I3JGH1"/>
<evidence type="ECO:0000313" key="1">
    <source>
        <dbReference type="EMBL" id="MTB97267.1"/>
    </source>
</evidence>
<protein>
    <submittedName>
        <fullName evidence="1">NAD(P)H nitroreductase</fullName>
    </submittedName>
</protein>
<dbReference type="EMBL" id="WLCI01000021">
    <property type="protein sequence ID" value="MTB97267.1"/>
    <property type="molecule type" value="Genomic_DNA"/>
</dbReference>
<name>A0A6I3JGH1_9ACTN</name>
<keyword evidence="2" id="KW-1185">Reference proteome</keyword>
<accession>A0A6I3JGH1</accession>
<dbReference type="Proteomes" id="UP000433406">
    <property type="component" value="Unassembled WGS sequence"/>
</dbReference>
<dbReference type="PANTHER" id="PTHR23026:SF123">
    <property type="entry name" value="NAD(P)H NITROREDUCTASE RV3131-RELATED"/>
    <property type="match status" value="1"/>
</dbReference>
<dbReference type="SUPFAM" id="SSF55469">
    <property type="entry name" value="FMN-dependent nitroreductase-like"/>
    <property type="match status" value="2"/>
</dbReference>
<evidence type="ECO:0000313" key="2">
    <source>
        <dbReference type="Proteomes" id="UP000433406"/>
    </source>
</evidence>